<protein>
    <recommendedName>
        <fullName evidence="2">peptidoglycan lytic exotransglycosylase</fullName>
        <ecNumber evidence="2">4.2.2.n1</ecNumber>
    </recommendedName>
    <alternativeName>
        <fullName evidence="5">Murein hydrolase A</fullName>
    </alternativeName>
</protein>
<dbReference type="Pfam" id="PF03562">
    <property type="entry name" value="MltA"/>
    <property type="match status" value="1"/>
</dbReference>
<evidence type="ECO:0000313" key="7">
    <source>
        <dbReference type="EMBL" id="MBD2694782.1"/>
    </source>
</evidence>
<dbReference type="SMART" id="SM00925">
    <property type="entry name" value="MltA"/>
    <property type="match status" value="1"/>
</dbReference>
<keyword evidence="8" id="KW-1185">Reference proteome</keyword>
<gene>
    <name evidence="7" type="ORF">H6G68_24105</name>
</gene>
<organism evidence="7 8">
    <name type="scientific">Anabaena catenula FACHB-362</name>
    <dbReference type="NCBI Taxonomy" id="2692877"/>
    <lineage>
        <taxon>Bacteria</taxon>
        <taxon>Bacillati</taxon>
        <taxon>Cyanobacteriota</taxon>
        <taxon>Cyanophyceae</taxon>
        <taxon>Nostocales</taxon>
        <taxon>Nostocaceae</taxon>
        <taxon>Anabaena</taxon>
    </lineage>
</organism>
<dbReference type="CDD" id="cd14668">
    <property type="entry name" value="mlta_B"/>
    <property type="match status" value="1"/>
</dbReference>
<comment type="caution">
    <text evidence="7">The sequence shown here is derived from an EMBL/GenBank/DDBJ whole genome shotgun (WGS) entry which is preliminary data.</text>
</comment>
<dbReference type="InterPro" id="IPR026044">
    <property type="entry name" value="MltA"/>
</dbReference>
<evidence type="ECO:0000256" key="5">
    <source>
        <dbReference type="ARBA" id="ARBA00030918"/>
    </source>
</evidence>
<dbReference type="CDD" id="cd14485">
    <property type="entry name" value="mltA_like_LT_A"/>
    <property type="match status" value="1"/>
</dbReference>
<name>A0ABR8JBP7_9NOST</name>
<sequence length="431" mass="48731">MKKLLNTTISLPIFLGIFLMPLEPIKYQQQQIKQITNQPIISPECQVKKWELPDELKSKNEKKLPVLIPRVPVTCCENDGTCLDEMIYGGDNEKIADKKALLTAIDQSLKYLQTRGAEVAYKKYKIPEITKERVDKSLRRFRELLLSTNSPQELHTAIEKEFVFYQSLGKDTKGTVLFTAYYEPLYLASRKPTKEFRYPAYRYPADLTSWTKPHPTRLELEGADGLQGAKGKLKGLELFWFRDRLEPYIIQIQGSARLKLTDGTQTTIGYAGNTAYNYKSLGRLLVDDGKLPLEGLTMPIILDYFQKYPQDLNIYIPRDRSFVFFQETNGKPAQGSISVPLTPERSIATDKSLMPPGALALIRAPFPFANQNGELEHRTVSRYVLDQDTGGAIKGAGRVDYFLGTGEIAGDRAGVTVSNGQLFYLLLKPKK</sequence>
<evidence type="ECO:0000259" key="6">
    <source>
        <dbReference type="SMART" id="SM00925"/>
    </source>
</evidence>
<comment type="catalytic activity">
    <reaction evidence="1">
        <text>Exolytic cleavage of the (1-&gt;4)-beta-glycosidic linkage between N-acetylmuramic acid (MurNAc) and N-acetylglucosamine (GlcNAc) residues in peptidoglycan, from either the reducing or the non-reducing ends of the peptidoglycan chains, with concomitant formation of a 1,6-anhydrobond in the MurNAc residue.</text>
        <dbReference type="EC" id="4.2.2.n1"/>
    </reaction>
</comment>
<dbReference type="Gene3D" id="2.40.40.10">
    <property type="entry name" value="RlpA-like domain"/>
    <property type="match status" value="1"/>
</dbReference>
<dbReference type="Pfam" id="PF06725">
    <property type="entry name" value="3D"/>
    <property type="match status" value="1"/>
</dbReference>
<dbReference type="PANTHER" id="PTHR30124:SF0">
    <property type="entry name" value="MEMBRANE-BOUND LYTIC MUREIN TRANSGLYCOSYLASE A"/>
    <property type="match status" value="1"/>
</dbReference>
<dbReference type="Proteomes" id="UP000660381">
    <property type="component" value="Unassembled WGS sequence"/>
</dbReference>
<dbReference type="SUPFAM" id="SSF50685">
    <property type="entry name" value="Barwin-like endoglucanases"/>
    <property type="match status" value="1"/>
</dbReference>
<keyword evidence="3" id="KW-0456">Lyase</keyword>
<dbReference type="InterPro" id="IPR010611">
    <property type="entry name" value="3D_dom"/>
</dbReference>
<evidence type="ECO:0000256" key="2">
    <source>
        <dbReference type="ARBA" id="ARBA00012587"/>
    </source>
</evidence>
<evidence type="ECO:0000256" key="3">
    <source>
        <dbReference type="ARBA" id="ARBA00023239"/>
    </source>
</evidence>
<dbReference type="EC" id="4.2.2.n1" evidence="2"/>
<dbReference type="Gene3D" id="2.40.240.50">
    <property type="entry name" value="Barwin-like endoglucanases"/>
    <property type="match status" value="1"/>
</dbReference>
<evidence type="ECO:0000256" key="1">
    <source>
        <dbReference type="ARBA" id="ARBA00001420"/>
    </source>
</evidence>
<dbReference type="InterPro" id="IPR036908">
    <property type="entry name" value="RlpA-like_sf"/>
</dbReference>
<dbReference type="RefSeq" id="WP_190908909.1">
    <property type="nucleotide sequence ID" value="NZ_JACJTQ010000060.1"/>
</dbReference>
<feature type="domain" description="Lytic transglycosylase MltA" evidence="6">
    <location>
        <begin position="185"/>
        <end position="326"/>
    </location>
</feature>
<accession>A0ABR8JBP7</accession>
<dbReference type="PANTHER" id="PTHR30124">
    <property type="entry name" value="MEMBRANE-BOUND LYTIC MUREIN TRANSGLYCOSYLASE A"/>
    <property type="match status" value="1"/>
</dbReference>
<dbReference type="InterPro" id="IPR005300">
    <property type="entry name" value="MltA_B"/>
</dbReference>
<evidence type="ECO:0000256" key="4">
    <source>
        <dbReference type="ARBA" id="ARBA00023316"/>
    </source>
</evidence>
<dbReference type="EMBL" id="JACJTQ010000060">
    <property type="protein sequence ID" value="MBD2694782.1"/>
    <property type="molecule type" value="Genomic_DNA"/>
</dbReference>
<evidence type="ECO:0000313" key="8">
    <source>
        <dbReference type="Proteomes" id="UP000660381"/>
    </source>
</evidence>
<proteinExistence type="predicted"/>
<reference evidence="7 8" key="1">
    <citation type="journal article" date="2020" name="ISME J.">
        <title>Comparative genomics reveals insights into cyanobacterial evolution and habitat adaptation.</title>
        <authorList>
            <person name="Chen M.Y."/>
            <person name="Teng W.K."/>
            <person name="Zhao L."/>
            <person name="Hu C.X."/>
            <person name="Zhou Y.K."/>
            <person name="Han B.P."/>
            <person name="Song L.R."/>
            <person name="Shu W.S."/>
        </authorList>
    </citation>
    <scope>NUCLEOTIDE SEQUENCE [LARGE SCALE GENOMIC DNA]</scope>
    <source>
        <strain evidence="7 8">FACHB-362</strain>
    </source>
</reference>
<keyword evidence="4" id="KW-0961">Cell wall biogenesis/degradation</keyword>